<accession>A0A6I4HZM4</accession>
<dbReference type="GO" id="GO:0003700">
    <property type="term" value="F:DNA-binding transcription factor activity"/>
    <property type="evidence" value="ECO:0007669"/>
    <property type="project" value="InterPro"/>
</dbReference>
<dbReference type="InterPro" id="IPR000835">
    <property type="entry name" value="HTH_MarR-typ"/>
</dbReference>
<keyword evidence="3" id="KW-0804">Transcription</keyword>
<keyword evidence="2" id="KW-0238">DNA-binding</keyword>
<protein>
    <submittedName>
        <fullName evidence="4">MarR family transcriptional regulator</fullName>
    </submittedName>
</protein>
<dbReference type="GO" id="GO:0003677">
    <property type="term" value="F:DNA binding"/>
    <property type="evidence" value="ECO:0007669"/>
    <property type="project" value="UniProtKB-KW"/>
</dbReference>
<dbReference type="PRINTS" id="PR00598">
    <property type="entry name" value="HTHMARR"/>
</dbReference>
<evidence type="ECO:0000313" key="5">
    <source>
        <dbReference type="Proteomes" id="UP000429232"/>
    </source>
</evidence>
<evidence type="ECO:0000256" key="1">
    <source>
        <dbReference type="ARBA" id="ARBA00023015"/>
    </source>
</evidence>
<dbReference type="Gene3D" id="1.10.10.10">
    <property type="entry name" value="Winged helix-like DNA-binding domain superfamily/Winged helix DNA-binding domain"/>
    <property type="match status" value="1"/>
</dbReference>
<keyword evidence="5" id="KW-1185">Reference proteome</keyword>
<evidence type="ECO:0000313" key="4">
    <source>
        <dbReference type="EMBL" id="QQL50093.1"/>
    </source>
</evidence>
<keyword evidence="1" id="KW-0805">Transcription regulation</keyword>
<reference evidence="4 5" key="1">
    <citation type="submission" date="2020-12" db="EMBL/GenBank/DDBJ databases">
        <title>HMF7856_wgs.fasta genome submission.</title>
        <authorList>
            <person name="Kang H."/>
            <person name="Kim H."/>
            <person name="Joh K."/>
        </authorList>
    </citation>
    <scope>NUCLEOTIDE SEQUENCE [LARGE SCALE GENOMIC DNA]</scope>
    <source>
        <strain evidence="4 5">HMF7856</strain>
    </source>
</reference>
<organism evidence="4 5">
    <name type="scientific">Mucilaginibacter ginkgonis</name>
    <dbReference type="NCBI Taxonomy" id="2682091"/>
    <lineage>
        <taxon>Bacteria</taxon>
        <taxon>Pseudomonadati</taxon>
        <taxon>Bacteroidota</taxon>
        <taxon>Sphingobacteriia</taxon>
        <taxon>Sphingobacteriales</taxon>
        <taxon>Sphingobacteriaceae</taxon>
        <taxon>Mucilaginibacter</taxon>
    </lineage>
</organism>
<dbReference type="AlphaFoldDB" id="A0A6I4HZM4"/>
<dbReference type="Pfam" id="PF01047">
    <property type="entry name" value="MarR"/>
    <property type="match status" value="1"/>
</dbReference>
<dbReference type="SMART" id="SM00347">
    <property type="entry name" value="HTH_MARR"/>
    <property type="match status" value="1"/>
</dbReference>
<name>A0A6I4HZM4_9SPHI</name>
<dbReference type="Proteomes" id="UP000429232">
    <property type="component" value="Chromosome"/>
</dbReference>
<dbReference type="PANTHER" id="PTHR42756">
    <property type="entry name" value="TRANSCRIPTIONAL REGULATOR, MARR"/>
    <property type="match status" value="1"/>
</dbReference>
<dbReference type="SUPFAM" id="SSF46785">
    <property type="entry name" value="Winged helix' DNA-binding domain"/>
    <property type="match status" value="1"/>
</dbReference>
<dbReference type="PROSITE" id="PS50995">
    <property type="entry name" value="HTH_MARR_2"/>
    <property type="match status" value="1"/>
</dbReference>
<dbReference type="PANTHER" id="PTHR42756:SF1">
    <property type="entry name" value="TRANSCRIPTIONAL REPRESSOR OF EMRAB OPERON"/>
    <property type="match status" value="1"/>
</dbReference>
<gene>
    <name evidence="4" type="ORF">GO620_001170</name>
</gene>
<dbReference type="KEGG" id="mgik:GO620_001170"/>
<evidence type="ECO:0000256" key="2">
    <source>
        <dbReference type="ARBA" id="ARBA00023125"/>
    </source>
</evidence>
<proteinExistence type="predicted"/>
<dbReference type="InterPro" id="IPR036388">
    <property type="entry name" value="WH-like_DNA-bd_sf"/>
</dbReference>
<dbReference type="EMBL" id="CP066775">
    <property type="protein sequence ID" value="QQL50093.1"/>
    <property type="molecule type" value="Genomic_DNA"/>
</dbReference>
<evidence type="ECO:0000256" key="3">
    <source>
        <dbReference type="ARBA" id="ARBA00023163"/>
    </source>
</evidence>
<dbReference type="InterPro" id="IPR036390">
    <property type="entry name" value="WH_DNA-bd_sf"/>
</dbReference>
<dbReference type="RefSeq" id="WP_157523135.1">
    <property type="nucleotide sequence ID" value="NZ_CP066775.1"/>
</dbReference>
<sequence length="152" mass="17446">MRNKHQKHETIDYFLKIVWQTMATRYNQIVADFGITQSIGYMLINIDPEEGTTVSQVAALMGAKSTSLSRMLSQVEKMGLIYRELNKGDKRSVKIYLTPLGIEKSRMAKAVVKEFNNYLNGHFSDKEKDQLTDMLKKLNKLTLNYKPPDPLS</sequence>